<protein>
    <submittedName>
        <fullName evidence="1">Uncharacterized protein</fullName>
    </submittedName>
</protein>
<dbReference type="EMBL" id="MCZF01000217">
    <property type="protein sequence ID" value="PMM45990.1"/>
    <property type="molecule type" value="Genomic_DNA"/>
</dbReference>
<name>A0A2N7JP95_VIBSP</name>
<evidence type="ECO:0000313" key="2">
    <source>
        <dbReference type="Proteomes" id="UP000235533"/>
    </source>
</evidence>
<sequence>MTAINANGMINKAQVIEAYVKAVNDLDDYFEYRFDSPKDKEFVLLVLAELNDALISTNKSVD</sequence>
<dbReference type="Proteomes" id="UP000235533">
    <property type="component" value="Unassembled WGS sequence"/>
</dbReference>
<comment type="caution">
    <text evidence="1">The sequence shown here is derived from an EMBL/GenBank/DDBJ whole genome shotgun (WGS) entry which is preliminary data.</text>
</comment>
<gene>
    <name evidence="1" type="ORF">BCT54_25190</name>
</gene>
<dbReference type="AlphaFoldDB" id="A0A2N7JP95"/>
<proteinExistence type="predicted"/>
<dbReference type="RefSeq" id="WP_102552844.1">
    <property type="nucleotide sequence ID" value="NZ_MCZF01000217.1"/>
</dbReference>
<organism evidence="1 2">
    <name type="scientific">Vibrio splendidus</name>
    <dbReference type="NCBI Taxonomy" id="29497"/>
    <lineage>
        <taxon>Bacteria</taxon>
        <taxon>Pseudomonadati</taxon>
        <taxon>Pseudomonadota</taxon>
        <taxon>Gammaproteobacteria</taxon>
        <taxon>Vibrionales</taxon>
        <taxon>Vibrionaceae</taxon>
        <taxon>Vibrio</taxon>
    </lineage>
</organism>
<evidence type="ECO:0000313" key="1">
    <source>
        <dbReference type="EMBL" id="PMM45990.1"/>
    </source>
</evidence>
<accession>A0A2N7JP95</accession>
<reference evidence="2" key="1">
    <citation type="submission" date="2016-07" db="EMBL/GenBank/DDBJ databases">
        <title>Nontailed viruses are major unrecognized killers of bacteria in the ocean.</title>
        <authorList>
            <person name="Kauffman K."/>
            <person name="Hussain F."/>
            <person name="Yang J."/>
            <person name="Arevalo P."/>
            <person name="Brown J."/>
            <person name="Cutler M."/>
            <person name="Kelly L."/>
            <person name="Polz M.F."/>
        </authorList>
    </citation>
    <scope>NUCLEOTIDE SEQUENCE [LARGE SCALE GENOMIC DNA]</scope>
    <source>
        <strain evidence="2">10N.261.48.B5</strain>
    </source>
</reference>